<keyword evidence="4" id="KW-1185">Reference proteome</keyword>
<evidence type="ECO:0000313" key="3">
    <source>
        <dbReference type="EMBL" id="KAL1887770.1"/>
    </source>
</evidence>
<reference evidence="3 4" key="1">
    <citation type="journal article" date="2024" name="IMA Fungus">
        <title>IMA Genome - F19 : A genome assembly and annotation guide to empower mycologists, including annotated draft genome sequences of Ceratocystis pirilliformis, Diaporthe australafricana, Fusarium ophioides, Paecilomyces lecythidis, and Sporothrix stenoceras.</title>
        <authorList>
            <person name="Aylward J."/>
            <person name="Wilson A.M."/>
            <person name="Visagie C.M."/>
            <person name="Spraker J."/>
            <person name="Barnes I."/>
            <person name="Buitendag C."/>
            <person name="Ceriani C."/>
            <person name="Del Mar Angel L."/>
            <person name="du Plessis D."/>
            <person name="Fuchs T."/>
            <person name="Gasser K."/>
            <person name="Kramer D."/>
            <person name="Li W."/>
            <person name="Munsamy K."/>
            <person name="Piso A."/>
            <person name="Price J.L."/>
            <person name="Sonnekus B."/>
            <person name="Thomas C."/>
            <person name="van der Nest A."/>
            <person name="van Dijk A."/>
            <person name="van Heerden A."/>
            <person name="van Vuuren N."/>
            <person name="Yilmaz N."/>
            <person name="Duong T.A."/>
            <person name="van der Merwe N.A."/>
            <person name="Wingfield M.J."/>
            <person name="Wingfield B.D."/>
        </authorList>
    </citation>
    <scope>NUCLEOTIDE SEQUENCE [LARGE SCALE GENOMIC DNA]</scope>
    <source>
        <strain evidence="3 4">CMW 5346</strain>
    </source>
</reference>
<feature type="coiled-coil region" evidence="1">
    <location>
        <begin position="160"/>
        <end position="187"/>
    </location>
</feature>
<dbReference type="PANTHER" id="PTHR21974:SF2">
    <property type="entry name" value="RE15880P"/>
    <property type="match status" value="1"/>
</dbReference>
<evidence type="ECO:0000256" key="2">
    <source>
        <dbReference type="SAM" id="MobiDB-lite"/>
    </source>
</evidence>
<name>A0ABR3YHF7_9PEZI</name>
<evidence type="ECO:0000313" key="4">
    <source>
        <dbReference type="Proteomes" id="UP001583186"/>
    </source>
</evidence>
<feature type="region of interest" description="Disordered" evidence="2">
    <location>
        <begin position="1"/>
        <end position="54"/>
    </location>
</feature>
<protein>
    <submittedName>
        <fullName evidence="3">Uncharacterized protein</fullName>
    </submittedName>
</protein>
<gene>
    <name evidence="3" type="ORF">Sste5346_010009</name>
</gene>
<keyword evidence="1" id="KW-0175">Coiled coil</keyword>
<dbReference type="EMBL" id="JAWCUI010000109">
    <property type="protein sequence ID" value="KAL1887770.1"/>
    <property type="molecule type" value="Genomic_DNA"/>
</dbReference>
<accession>A0ABR3YHF7</accession>
<dbReference type="Proteomes" id="UP001583186">
    <property type="component" value="Unassembled WGS sequence"/>
</dbReference>
<proteinExistence type="predicted"/>
<comment type="caution">
    <text evidence="3">The sequence shown here is derived from an EMBL/GenBank/DDBJ whole genome shotgun (WGS) entry which is preliminary data.</text>
</comment>
<sequence>MDTKDEKDSKLESTDAKMTPADEKTDIKSDEKTDLKDVKNEKNEKSAKADDDKIDADTNARILEAADERHRLVQQVTATQHAKPTLQQLAPQIADLKNKDYDAAQLFSTLKANLRERRDLLDKHQKHAESSLSKLFHRKGTDPKDLEIEEDAYFKAKAWADKAEVKMDRIDADLKALTAERDRLNALHEQNTAALVALDELYASVFDGPSPGLAEEDELENAVKNAQCVYDAIQARLTHAMTVAGHLNAARGKVTAALGFISAALTFSSQDVKNFNGIHHGSASSAAYLLTQGQPIFSSARADRKERANLARVPGLLAEAEHSLALAKEMDPEHLSKLVLLPKVEVAGQHHTLANVFDQIIDTPITDYFFHMEIEDTQDGVKECLAILDPEAAAAQMRADAIRQEREPAEAALNDGRKLLFDFRDELFKKALVGKWRPLRARATSF</sequence>
<dbReference type="PANTHER" id="PTHR21974">
    <property type="entry name" value="RE15880P"/>
    <property type="match status" value="1"/>
</dbReference>
<organism evidence="3 4">
    <name type="scientific">Sporothrix stenoceras</name>
    <dbReference type="NCBI Taxonomy" id="5173"/>
    <lineage>
        <taxon>Eukaryota</taxon>
        <taxon>Fungi</taxon>
        <taxon>Dikarya</taxon>
        <taxon>Ascomycota</taxon>
        <taxon>Pezizomycotina</taxon>
        <taxon>Sordariomycetes</taxon>
        <taxon>Sordariomycetidae</taxon>
        <taxon>Ophiostomatales</taxon>
        <taxon>Ophiostomataceae</taxon>
        <taxon>Sporothrix</taxon>
    </lineage>
</organism>
<evidence type="ECO:0000256" key="1">
    <source>
        <dbReference type="SAM" id="Coils"/>
    </source>
</evidence>